<dbReference type="PANTHER" id="PTHR10151">
    <property type="entry name" value="ECTONUCLEOTIDE PYROPHOSPHATASE/PHOSPHODIESTERASE"/>
    <property type="match status" value="1"/>
</dbReference>
<accession>A0ABS5ER75</accession>
<proteinExistence type="predicted"/>
<protein>
    <submittedName>
        <fullName evidence="1">Alkaline phosphatase family protein</fullName>
    </submittedName>
</protein>
<dbReference type="SUPFAM" id="SSF53649">
    <property type="entry name" value="Alkaline phosphatase-like"/>
    <property type="match status" value="1"/>
</dbReference>
<dbReference type="RefSeq" id="WP_211850301.1">
    <property type="nucleotide sequence ID" value="NZ_JAAGBB010000001.1"/>
</dbReference>
<dbReference type="InterPro" id="IPR017850">
    <property type="entry name" value="Alkaline_phosphatase_core_sf"/>
</dbReference>
<name>A0ABS5ER75_9PROT</name>
<evidence type="ECO:0000313" key="1">
    <source>
        <dbReference type="EMBL" id="MBR0662811.1"/>
    </source>
</evidence>
<organism evidence="1 2">
    <name type="scientific">Plastoroseomonas hellenica</name>
    <dbReference type="NCBI Taxonomy" id="2687306"/>
    <lineage>
        <taxon>Bacteria</taxon>
        <taxon>Pseudomonadati</taxon>
        <taxon>Pseudomonadota</taxon>
        <taxon>Alphaproteobacteria</taxon>
        <taxon>Acetobacterales</taxon>
        <taxon>Acetobacteraceae</taxon>
        <taxon>Plastoroseomonas</taxon>
    </lineage>
</organism>
<dbReference type="InterPro" id="IPR002591">
    <property type="entry name" value="Phosphodiest/P_Trfase"/>
</dbReference>
<dbReference type="EMBL" id="JAAGBB010000001">
    <property type="protein sequence ID" value="MBR0662811.1"/>
    <property type="molecule type" value="Genomic_DNA"/>
</dbReference>
<dbReference type="PANTHER" id="PTHR10151:SF120">
    <property type="entry name" value="BIS(5'-ADENOSYL)-TRIPHOSPHATASE"/>
    <property type="match status" value="1"/>
</dbReference>
<dbReference type="Pfam" id="PF01663">
    <property type="entry name" value="Phosphodiest"/>
    <property type="match status" value="1"/>
</dbReference>
<evidence type="ECO:0000313" key="2">
    <source>
        <dbReference type="Proteomes" id="UP001196870"/>
    </source>
</evidence>
<keyword evidence="2" id="KW-1185">Reference proteome</keyword>
<comment type="caution">
    <text evidence="1">The sequence shown here is derived from an EMBL/GenBank/DDBJ whole genome shotgun (WGS) entry which is preliminary data.</text>
</comment>
<dbReference type="Gene3D" id="3.40.720.10">
    <property type="entry name" value="Alkaline Phosphatase, subunit A"/>
    <property type="match status" value="1"/>
</dbReference>
<reference evidence="2" key="1">
    <citation type="journal article" date="2021" name="Syst. Appl. Microbiol.">
        <title>Roseomonas hellenica sp. nov., isolated from roots of wild-growing Alkanna tinctoria.</title>
        <authorList>
            <person name="Rat A."/>
            <person name="Naranjo H.D."/>
            <person name="Lebbe L."/>
            <person name="Cnockaert M."/>
            <person name="Krigas N."/>
            <person name="Grigoriadou K."/>
            <person name="Maloupa E."/>
            <person name="Willems A."/>
        </authorList>
    </citation>
    <scope>NUCLEOTIDE SEQUENCE [LARGE SCALE GENOMIC DNA]</scope>
    <source>
        <strain evidence="2">LMG 31523</strain>
    </source>
</reference>
<gene>
    <name evidence="1" type="ORF">GXW71_00445</name>
</gene>
<sequence>MTRRVIVTVLDGLRRDLLGPEATPALHSFAEAATNFAAHRSVFPSATRVVSACFATGCFPAQHGLQGNSVALMEDGQLVPHDVGRPDFMDHKRRVTGHSLAVPTLAERLARAGREAMVFSNVSPGAARAHDPDGHGWVFHRACSFAPGLRPLTGAEAVADITLDTAGDARLTTRFLDDAVAGRRAALAVLWLGEPDHMQHESPLGSPACLAAIAGSDAAFARVREAVAARRAAGEEILLIACSDHGHQTVTEVVDIEAVLIAAGLKRDAADNSLLSVANGTGALIYLHPDRAAEAPAVLGLLRIQPWADRVLAGAELAEIGHAATGGLLCAIAMRSDATPNTHGVPGSSAAALPAQGKPDRLGCGQHGGLGRYEQMPFLMIEGDGFPAGAVVTEPSIITDLAPTILRHLGLAFDGLDGRPLHRLPPENPAR</sequence>
<dbReference type="Proteomes" id="UP001196870">
    <property type="component" value="Unassembled WGS sequence"/>
</dbReference>